<feature type="domain" description="Amidase" evidence="1">
    <location>
        <begin position="50"/>
        <end position="503"/>
    </location>
</feature>
<accession>A0A381PY58</accession>
<name>A0A381PY58_9ZZZZ</name>
<dbReference type="InterPro" id="IPR023631">
    <property type="entry name" value="Amidase_dom"/>
</dbReference>
<evidence type="ECO:0000313" key="2">
    <source>
        <dbReference type="EMBL" id="SUZ70909.1"/>
    </source>
</evidence>
<dbReference type="Gene3D" id="3.90.1300.10">
    <property type="entry name" value="Amidase signature (AS) domain"/>
    <property type="match status" value="1"/>
</dbReference>
<sequence>MLQACSTVAAPSTPSTAGPRAIGSGAIDVVELTVQDIQTAYAAGEFTAVEVTTAFLDQIDHYEDHYNALISMNPDALAIAAALDEEYASTGPRGPLHGVPVVIKDNLDYGGLVTTAGFSGFSEATGGVDMIPQEDAVAVARLREAGAIVLGKTNLPDFAGDGTRTRSSVAGVTLNPYDTGRAPGGSSGGTATAVNANFAVLGLGTETGGSIQNPAAAQALVGIKPTFGLVPLHGVVPIDATYLDVVGPLAKTVYDAASTLDVIAGPTAEDLATYAAVDHIPEEGYTALLNDSALEGKRFGLVGVGWRDDWLPLAPETEALYRQAIATLADQGAVVVDDPFLNSDFVELYQARPRVPSVGSYSMLVYLRGLGDLAQFHSVAEWEALTDEEFPGRVDRAPTRPSATEEGDAFQAWRQEMRELYRAVFEIFDLDGLFFPQAGAPIRDLVEDLTRPEYSPNNHPELPSNIVNALGLPVVTVPFAYYDDGTPFVLAFIGDTWTEAELLAYAYDFEDATRARIPPGLVPRPTQ</sequence>
<dbReference type="PANTHER" id="PTHR42678:SF34">
    <property type="entry name" value="OS04G0183300 PROTEIN"/>
    <property type="match status" value="1"/>
</dbReference>
<dbReference type="AlphaFoldDB" id="A0A381PY58"/>
<dbReference type="Pfam" id="PF01425">
    <property type="entry name" value="Amidase"/>
    <property type="match status" value="1"/>
</dbReference>
<reference evidence="2" key="1">
    <citation type="submission" date="2018-05" db="EMBL/GenBank/DDBJ databases">
        <authorList>
            <person name="Lanie J.A."/>
            <person name="Ng W.-L."/>
            <person name="Kazmierczak K.M."/>
            <person name="Andrzejewski T.M."/>
            <person name="Davidsen T.M."/>
            <person name="Wayne K.J."/>
            <person name="Tettelin H."/>
            <person name="Glass J.I."/>
            <person name="Rusch D."/>
            <person name="Podicherti R."/>
            <person name="Tsui H.-C.T."/>
            <person name="Winkler M.E."/>
        </authorList>
    </citation>
    <scope>NUCLEOTIDE SEQUENCE</scope>
</reference>
<dbReference type="EMBL" id="UINC01001105">
    <property type="protein sequence ID" value="SUZ70909.1"/>
    <property type="molecule type" value="Genomic_DNA"/>
</dbReference>
<dbReference type="SUPFAM" id="SSF75304">
    <property type="entry name" value="Amidase signature (AS) enzymes"/>
    <property type="match status" value="1"/>
</dbReference>
<evidence type="ECO:0000259" key="1">
    <source>
        <dbReference type="Pfam" id="PF01425"/>
    </source>
</evidence>
<organism evidence="2">
    <name type="scientific">marine metagenome</name>
    <dbReference type="NCBI Taxonomy" id="408172"/>
    <lineage>
        <taxon>unclassified sequences</taxon>
        <taxon>metagenomes</taxon>
        <taxon>ecological metagenomes</taxon>
    </lineage>
</organism>
<dbReference type="InterPro" id="IPR036928">
    <property type="entry name" value="AS_sf"/>
</dbReference>
<protein>
    <recommendedName>
        <fullName evidence="1">Amidase domain-containing protein</fullName>
    </recommendedName>
</protein>
<proteinExistence type="predicted"/>
<dbReference type="PANTHER" id="PTHR42678">
    <property type="entry name" value="AMIDASE"/>
    <property type="match status" value="1"/>
</dbReference>
<gene>
    <name evidence="2" type="ORF">METZ01_LOCUS23763</name>
</gene>